<dbReference type="InterPro" id="IPR001251">
    <property type="entry name" value="CRAL-TRIO_dom"/>
</dbReference>
<dbReference type="SUPFAM" id="SSF52087">
    <property type="entry name" value="CRAL/TRIO domain"/>
    <property type="match status" value="1"/>
</dbReference>
<proteinExistence type="predicted"/>
<dbReference type="EMBL" id="MU167245">
    <property type="protein sequence ID" value="KAG0147649.1"/>
    <property type="molecule type" value="Genomic_DNA"/>
</dbReference>
<dbReference type="PANTHER" id="PTHR46590:SF1">
    <property type="entry name" value="PHOSPHATIDYLINOSITOL TRANSFER PROTEIN CSR1"/>
    <property type="match status" value="1"/>
</dbReference>
<comment type="caution">
    <text evidence="3">The sequence shown here is derived from an EMBL/GenBank/DDBJ whole genome shotgun (WGS) entry which is preliminary data.</text>
</comment>
<feature type="domain" description="CRAL-TRIO" evidence="2">
    <location>
        <begin position="133"/>
        <end position="292"/>
    </location>
</feature>
<dbReference type="CDD" id="cd00170">
    <property type="entry name" value="SEC14"/>
    <property type="match status" value="1"/>
</dbReference>
<dbReference type="PANTHER" id="PTHR46590">
    <property type="entry name" value="PHOSPHATIDYLINOSITOL TRANSFER PROTEIN CSR1-RELATED"/>
    <property type="match status" value="1"/>
</dbReference>
<accession>A0A9P6NP19</accession>
<sequence>MTYSRKDAEQEKKNSGKESFSAAETEELKSFWKRLFNLLGLSSSTSQQSSADAELEQIILKEGRKRYVEALWMYTTFEDPDELVIRFIRARKHVIDHALRMFVECLKWRIETKVDEIVAKGELGFIRQEGYDSAGFIHQVKSGKTFIQGFSKNGGPVNYFFARLHRTSEQSPDAMNDFTTWSQENVRLVNSSLGSKVTVIFDLGGFGLGNMDWKGTLHYAKCLASFYPEALELLIIHNAPWVFQGIWKALCPMLDPVVRSKIFFTKSNEELREYFDEQYILEEHGGSSTWKMSYPDPDITTPEVDQNRKAELMGQRKELVQKYIEATNRWIDDSSATNADLRHFVALMMRVQGLTLDPYIRGKTFYHRQGCVLENGLIGFRSTDGEDSWEFLGHSRSREQVLKQIEAMKARFKIEEVDHLFIDFQL</sequence>
<dbReference type="Pfam" id="PF03765">
    <property type="entry name" value="CRAL_TRIO_N"/>
    <property type="match status" value="1"/>
</dbReference>
<organism evidence="3 4">
    <name type="scientific">Cronartium quercuum f. sp. fusiforme G11</name>
    <dbReference type="NCBI Taxonomy" id="708437"/>
    <lineage>
        <taxon>Eukaryota</taxon>
        <taxon>Fungi</taxon>
        <taxon>Dikarya</taxon>
        <taxon>Basidiomycota</taxon>
        <taxon>Pucciniomycotina</taxon>
        <taxon>Pucciniomycetes</taxon>
        <taxon>Pucciniales</taxon>
        <taxon>Coleosporiaceae</taxon>
        <taxon>Cronartium</taxon>
    </lineage>
</organism>
<dbReference type="OrthoDB" id="43460at2759"/>
<feature type="region of interest" description="Disordered" evidence="1">
    <location>
        <begin position="1"/>
        <end position="23"/>
    </location>
</feature>
<dbReference type="Proteomes" id="UP000886653">
    <property type="component" value="Unassembled WGS sequence"/>
</dbReference>
<dbReference type="InterPro" id="IPR036273">
    <property type="entry name" value="CRAL/TRIO_N_dom_sf"/>
</dbReference>
<evidence type="ECO:0000313" key="4">
    <source>
        <dbReference type="Proteomes" id="UP000886653"/>
    </source>
</evidence>
<evidence type="ECO:0000259" key="2">
    <source>
        <dbReference type="PROSITE" id="PS50191"/>
    </source>
</evidence>
<dbReference type="Gene3D" id="3.40.525.10">
    <property type="entry name" value="CRAL-TRIO lipid binding domain"/>
    <property type="match status" value="1"/>
</dbReference>
<evidence type="ECO:0000313" key="3">
    <source>
        <dbReference type="EMBL" id="KAG0147649.1"/>
    </source>
</evidence>
<reference evidence="3" key="1">
    <citation type="submission" date="2013-11" db="EMBL/GenBank/DDBJ databases">
        <title>Genome sequence of the fusiform rust pathogen reveals effectors for host alternation and coevolution with pine.</title>
        <authorList>
            <consortium name="DOE Joint Genome Institute"/>
            <person name="Smith K."/>
            <person name="Pendleton A."/>
            <person name="Kubisiak T."/>
            <person name="Anderson C."/>
            <person name="Salamov A."/>
            <person name="Aerts A."/>
            <person name="Riley R."/>
            <person name="Clum A."/>
            <person name="Lindquist E."/>
            <person name="Ence D."/>
            <person name="Campbell M."/>
            <person name="Kronenberg Z."/>
            <person name="Feau N."/>
            <person name="Dhillon B."/>
            <person name="Hamelin R."/>
            <person name="Burleigh J."/>
            <person name="Smith J."/>
            <person name="Yandell M."/>
            <person name="Nelson C."/>
            <person name="Grigoriev I."/>
            <person name="Davis J."/>
        </authorList>
    </citation>
    <scope>NUCLEOTIDE SEQUENCE</scope>
    <source>
        <strain evidence="3">G11</strain>
    </source>
</reference>
<name>A0A9P6NP19_9BASI</name>
<dbReference type="AlphaFoldDB" id="A0A9P6NP19"/>
<dbReference type="InterPro" id="IPR052432">
    <property type="entry name" value="PITP/CRAL-TRIO"/>
</dbReference>
<dbReference type="SMART" id="SM01100">
    <property type="entry name" value="CRAL_TRIO_N"/>
    <property type="match status" value="1"/>
</dbReference>
<dbReference type="SMART" id="SM00516">
    <property type="entry name" value="SEC14"/>
    <property type="match status" value="1"/>
</dbReference>
<evidence type="ECO:0000256" key="1">
    <source>
        <dbReference type="SAM" id="MobiDB-lite"/>
    </source>
</evidence>
<dbReference type="PROSITE" id="PS50191">
    <property type="entry name" value="CRAL_TRIO"/>
    <property type="match status" value="1"/>
</dbReference>
<gene>
    <name evidence="3" type="ORF">CROQUDRAFT_91163</name>
</gene>
<dbReference type="InterPro" id="IPR036865">
    <property type="entry name" value="CRAL-TRIO_dom_sf"/>
</dbReference>
<dbReference type="Pfam" id="PF00650">
    <property type="entry name" value="CRAL_TRIO"/>
    <property type="match status" value="1"/>
</dbReference>
<dbReference type="InterPro" id="IPR011074">
    <property type="entry name" value="CRAL/TRIO_N_dom"/>
</dbReference>
<feature type="compositionally biased region" description="Basic and acidic residues" evidence="1">
    <location>
        <begin position="1"/>
        <end position="16"/>
    </location>
</feature>
<dbReference type="SUPFAM" id="SSF46938">
    <property type="entry name" value="CRAL/TRIO N-terminal domain"/>
    <property type="match status" value="1"/>
</dbReference>
<keyword evidence="4" id="KW-1185">Reference proteome</keyword>
<protein>
    <recommendedName>
        <fullName evidence="2">CRAL-TRIO domain-containing protein</fullName>
    </recommendedName>
</protein>